<organism evidence="3 4">
    <name type="scientific">Tahibacter harae</name>
    <dbReference type="NCBI Taxonomy" id="2963937"/>
    <lineage>
        <taxon>Bacteria</taxon>
        <taxon>Pseudomonadati</taxon>
        <taxon>Pseudomonadota</taxon>
        <taxon>Gammaproteobacteria</taxon>
        <taxon>Lysobacterales</taxon>
        <taxon>Rhodanobacteraceae</taxon>
        <taxon>Tahibacter</taxon>
    </lineage>
</organism>
<accession>A0ABT1QSV7</accession>
<proteinExistence type="predicted"/>
<keyword evidence="4" id="KW-1185">Reference proteome</keyword>
<evidence type="ECO:0000256" key="2">
    <source>
        <dbReference type="SAM" id="Phobius"/>
    </source>
</evidence>
<comment type="caution">
    <text evidence="3">The sequence shown here is derived from an EMBL/GenBank/DDBJ whole genome shotgun (WGS) entry which is preliminary data.</text>
</comment>
<evidence type="ECO:0000313" key="3">
    <source>
        <dbReference type="EMBL" id="MCQ4165370.1"/>
    </source>
</evidence>
<keyword evidence="2" id="KW-1133">Transmembrane helix</keyword>
<dbReference type="Pfam" id="PF20228">
    <property type="entry name" value="DUF6587"/>
    <property type="match status" value="1"/>
</dbReference>
<evidence type="ECO:0000313" key="4">
    <source>
        <dbReference type="Proteomes" id="UP001165498"/>
    </source>
</evidence>
<sequence length="112" mass="11570">MNAAAPDSLWWQYLIIGIIVAASALSVLRKYLPSVWGRGLALGADALEHRRAPALLRRAGALLRRRIPASVGAACASSGGCSSCGACASTPAAGEPAPPVMVLAEPRPRRPD</sequence>
<evidence type="ECO:0000256" key="1">
    <source>
        <dbReference type="SAM" id="MobiDB-lite"/>
    </source>
</evidence>
<keyword evidence="2" id="KW-0812">Transmembrane</keyword>
<feature type="region of interest" description="Disordered" evidence="1">
    <location>
        <begin position="90"/>
        <end position="112"/>
    </location>
</feature>
<dbReference type="EMBL" id="JANFQO010000009">
    <property type="protein sequence ID" value="MCQ4165370.1"/>
    <property type="molecule type" value="Genomic_DNA"/>
</dbReference>
<dbReference type="RefSeq" id="WP_255914527.1">
    <property type="nucleotide sequence ID" value="NZ_JANFQO010000009.1"/>
</dbReference>
<keyword evidence="2" id="KW-0472">Membrane</keyword>
<feature type="transmembrane region" description="Helical" evidence="2">
    <location>
        <begin position="12"/>
        <end position="28"/>
    </location>
</feature>
<dbReference type="InterPro" id="IPR046494">
    <property type="entry name" value="DUF6587"/>
</dbReference>
<reference evidence="3" key="1">
    <citation type="submission" date="2022-07" db="EMBL/GenBank/DDBJ databases">
        <title>Tahibacter sp., a new gammaproteobacterium isolated from the silt sample collected at pig farm.</title>
        <authorList>
            <person name="Chen H."/>
        </authorList>
    </citation>
    <scope>NUCLEOTIDE SEQUENCE</scope>
    <source>
        <strain evidence="3">P2K</strain>
    </source>
</reference>
<gene>
    <name evidence="3" type="ORF">NM961_11680</name>
</gene>
<protein>
    <submittedName>
        <fullName evidence="3">Uncharacterized protein</fullName>
    </submittedName>
</protein>
<dbReference type="Proteomes" id="UP001165498">
    <property type="component" value="Unassembled WGS sequence"/>
</dbReference>
<name>A0ABT1QSV7_9GAMM</name>